<dbReference type="Gene3D" id="2.120.10.30">
    <property type="entry name" value="TolB, C-terminal domain"/>
    <property type="match status" value="1"/>
</dbReference>
<reference evidence="9" key="1">
    <citation type="submission" date="2016-04" db="UniProtKB">
        <authorList>
            <consortium name="WormBaseParasite"/>
        </authorList>
    </citation>
    <scope>IDENTIFICATION</scope>
</reference>
<comment type="function">
    <text evidence="5">This enzyme catalyzes the hydrolysis of the N-terminal peptide bond of an N-acetylated peptide to generate an N-acetylated amino acid and a peptide with a free N-terminus. It preferentially cleaves off Ac-Ala, Ac-Met and Ac-Ser. Also, involved in the degradation of oxidized and glycated proteins.</text>
</comment>
<dbReference type="SUPFAM" id="SSF53474">
    <property type="entry name" value="alpha/beta-Hydrolases"/>
    <property type="match status" value="1"/>
</dbReference>
<dbReference type="GO" id="GO:0006508">
    <property type="term" value="P:proteolysis"/>
    <property type="evidence" value="ECO:0007669"/>
    <property type="project" value="InterPro"/>
</dbReference>
<dbReference type="InterPro" id="IPR011042">
    <property type="entry name" value="6-blade_b-propeller_TolB-like"/>
</dbReference>
<gene>
    <name evidence="7" type="ORF">TCLT_LOCUS1499</name>
</gene>
<dbReference type="EMBL" id="UYYF01000197">
    <property type="protein sequence ID" value="VDM96979.1"/>
    <property type="molecule type" value="Genomic_DNA"/>
</dbReference>
<dbReference type="SUPFAM" id="SSF69322">
    <property type="entry name" value="Tricorn protease domain 2"/>
    <property type="match status" value="1"/>
</dbReference>
<proteinExistence type="predicted"/>
<evidence type="ECO:0000256" key="1">
    <source>
        <dbReference type="ARBA" id="ARBA00022801"/>
    </source>
</evidence>
<name>A0A158RB09_THECL</name>
<evidence type="ECO:0000256" key="2">
    <source>
        <dbReference type="ARBA" id="ARBA00022990"/>
    </source>
</evidence>
<accession>A0A158RB09</accession>
<feature type="domain" description="Peptidase S9 prolyl oligopeptidase catalytic" evidence="6">
    <location>
        <begin position="417"/>
        <end position="622"/>
    </location>
</feature>
<keyword evidence="1" id="KW-0378">Hydrolase</keyword>
<evidence type="ECO:0000256" key="4">
    <source>
        <dbReference type="ARBA" id="ARBA00032596"/>
    </source>
</evidence>
<dbReference type="OMA" id="GYTTLCA"/>
<evidence type="ECO:0000259" key="6">
    <source>
        <dbReference type="Pfam" id="PF00326"/>
    </source>
</evidence>
<dbReference type="STRING" id="103827.A0A158RB09"/>
<dbReference type="PANTHER" id="PTHR43056">
    <property type="entry name" value="PEPTIDASE S9 PROLYL OLIGOPEPTIDASE"/>
    <property type="match status" value="1"/>
</dbReference>
<keyword evidence="8" id="KW-1185">Reference proteome</keyword>
<dbReference type="Gene3D" id="3.40.50.1820">
    <property type="entry name" value="alpha/beta hydrolase"/>
    <property type="match status" value="1"/>
</dbReference>
<evidence type="ECO:0000313" key="7">
    <source>
        <dbReference type="EMBL" id="VDM96979.1"/>
    </source>
</evidence>
<dbReference type="PROSITE" id="PS00708">
    <property type="entry name" value="PRO_ENDOPEP_SER"/>
    <property type="match status" value="1"/>
</dbReference>
<evidence type="ECO:0000313" key="8">
    <source>
        <dbReference type="Proteomes" id="UP000276776"/>
    </source>
</evidence>
<evidence type="ECO:0000256" key="5">
    <source>
        <dbReference type="ARBA" id="ARBA00045885"/>
    </source>
</evidence>
<dbReference type="WBParaSite" id="TCLT_0000149801-mRNA-1">
    <property type="protein sequence ID" value="TCLT_0000149801-mRNA-1"/>
    <property type="gene ID" value="TCLT_0000149801"/>
</dbReference>
<evidence type="ECO:0000313" key="9">
    <source>
        <dbReference type="WBParaSite" id="TCLT_0000149801-mRNA-1"/>
    </source>
</evidence>
<dbReference type="AlphaFoldDB" id="A0A158RB09"/>
<evidence type="ECO:0000256" key="3">
    <source>
        <dbReference type="ARBA" id="ARBA00032284"/>
    </source>
</evidence>
<dbReference type="GO" id="GO:0004252">
    <property type="term" value="F:serine-type endopeptidase activity"/>
    <property type="evidence" value="ECO:0007669"/>
    <property type="project" value="InterPro"/>
</dbReference>
<protein>
    <recommendedName>
        <fullName evidence="4">Acyl-peptide hydrolase</fullName>
    </recommendedName>
    <alternativeName>
        <fullName evidence="3">Acylaminoacyl-peptidase</fullName>
    </alternativeName>
</protein>
<dbReference type="InterPro" id="IPR029058">
    <property type="entry name" value="AB_hydrolase_fold"/>
</dbReference>
<reference evidence="7 8" key="2">
    <citation type="submission" date="2018-11" db="EMBL/GenBank/DDBJ databases">
        <authorList>
            <consortium name="Pathogen Informatics"/>
        </authorList>
    </citation>
    <scope>NUCLEOTIDE SEQUENCE [LARGE SCALE GENOMIC DNA]</scope>
</reference>
<sequence length="644" mass="72063">MGQAKKIAEYGSWWSSIDTDVVNSGNCRSIDELQCDGNSVFWLESQFPSGRRVLLQAKKDGSEIIEWTQSDITIRNTVHEYGGGSFIIVNSIPYFTTPCGIFRQLTAASEPELIVAGDRSHRFADLCYFKGILYAIYEVHSGNKVENMIVKILEGDIQPVVTGADFYASPRLSPNGQYFCWMEWNIPNMPWDETAIVVSLLEENGDIKTKICRIDRSGVNYQSPEWSPSNDLYLISDHTNWWNVYKVNLTEGELDQNVFPVNTEIGTPLWQFADRQFAVNKQGVLLNVAGKIIFKPWNAKAQLVIGSPYSYFKNLALDENHTAYAIASGPAKSSTIVRIQLDTNQVDVIRESRPSLDIDKYDISVPESINFKSDGVAVQAWFYPPFSTSYQAPENTLPPVVLFAHGGPTSYSPNTLNMKIQYLTTRGFAVCDVNYRGSTGFGTVFRNMLRRNWGIVDRNDMINAAKKLISQRRVNPRHICIVGSSAGGYLLLATIIKSNLFAAAASLYGVSDLIGLAKDTHKFELGYNEQLVGKFPEESALYEERSPLNHCDQLTTPVAFFHGEDDLVVPLTQSVQLHEMLKAKGVTTSLSVFPGEAHGFKGSFANKIALSGFYYFFCRVLGIRPSVESEIKIENLPRLQVRKD</sequence>
<dbReference type="Pfam" id="PF00326">
    <property type="entry name" value="Peptidase_S9"/>
    <property type="match status" value="1"/>
</dbReference>
<dbReference type="InterPro" id="IPR050585">
    <property type="entry name" value="Xaa-Pro_dipeptidyl-ppase/CocE"/>
</dbReference>
<organism evidence="9">
    <name type="scientific">Thelazia callipaeda</name>
    <name type="common">Oriental eyeworm</name>
    <name type="synonym">Parasitic nematode</name>
    <dbReference type="NCBI Taxonomy" id="103827"/>
    <lineage>
        <taxon>Eukaryota</taxon>
        <taxon>Metazoa</taxon>
        <taxon>Ecdysozoa</taxon>
        <taxon>Nematoda</taxon>
        <taxon>Chromadorea</taxon>
        <taxon>Rhabditida</taxon>
        <taxon>Spirurina</taxon>
        <taxon>Spiruromorpha</taxon>
        <taxon>Thelazioidea</taxon>
        <taxon>Thelaziidae</taxon>
        <taxon>Thelazia</taxon>
    </lineage>
</organism>
<keyword evidence="2" id="KW-0007">Acetylation</keyword>
<dbReference type="InterPro" id="IPR001375">
    <property type="entry name" value="Peptidase_S9_cat"/>
</dbReference>
<dbReference type="Proteomes" id="UP000276776">
    <property type="component" value="Unassembled WGS sequence"/>
</dbReference>
<dbReference type="OrthoDB" id="416344at2759"/>
<dbReference type="PANTHER" id="PTHR43056:SF5">
    <property type="entry name" value="PEPTIDASE S9 PROLYL OLIGOPEPTIDASE CATALYTIC DOMAIN-CONTAINING PROTEIN"/>
    <property type="match status" value="1"/>
</dbReference>
<dbReference type="InterPro" id="IPR002471">
    <property type="entry name" value="Pept_S9_AS"/>
</dbReference>